<sequence length="202" mass="22446">MKVTERIEAIDGTMARCYVYRNGKDTVLFDAGTRGSGRRVVEYFRRLGQQPTHVLITHYHPDHIGGLRDIEEAFSPEIYCSPLEIAVVAGREKMTPSRSILSRLVASLSSVKPVTSAKDFSKLEIEGITLLETPGHTPGSTSFIVEGEKAIVVGDAVYTRNGRLEVNRTFTLDMQKAEESRKKIMQYKGYTVLPGHGETVTL</sequence>
<dbReference type="AlphaFoldDB" id="A0AA37BRH6"/>
<feature type="domain" description="Metallo-beta-lactamase" evidence="1">
    <location>
        <begin position="14"/>
        <end position="196"/>
    </location>
</feature>
<dbReference type="Gene3D" id="3.60.15.10">
    <property type="entry name" value="Ribonuclease Z/Hydroxyacylglutathione hydrolase-like"/>
    <property type="match status" value="1"/>
</dbReference>
<keyword evidence="3" id="KW-1185">Reference proteome</keyword>
<dbReference type="RefSeq" id="WP_188680905.1">
    <property type="nucleotide sequence ID" value="NZ_BMNY01000001.1"/>
</dbReference>
<comment type="caution">
    <text evidence="2">The sequence shown here is derived from an EMBL/GenBank/DDBJ whole genome shotgun (WGS) entry which is preliminary data.</text>
</comment>
<organism evidence="2 3">
    <name type="scientific">Thermogymnomonas acidicola</name>
    <dbReference type="NCBI Taxonomy" id="399579"/>
    <lineage>
        <taxon>Archaea</taxon>
        <taxon>Methanobacteriati</taxon>
        <taxon>Thermoplasmatota</taxon>
        <taxon>Thermoplasmata</taxon>
        <taxon>Thermoplasmatales</taxon>
        <taxon>Thermogymnomonas</taxon>
    </lineage>
</organism>
<name>A0AA37BRH6_9ARCH</name>
<reference evidence="2" key="1">
    <citation type="journal article" date="2014" name="Int. J. Syst. Evol. Microbiol.">
        <title>Complete genome sequence of Corynebacterium casei LMG S-19264T (=DSM 44701T), isolated from a smear-ripened cheese.</title>
        <authorList>
            <consortium name="US DOE Joint Genome Institute (JGI-PGF)"/>
            <person name="Walter F."/>
            <person name="Albersmeier A."/>
            <person name="Kalinowski J."/>
            <person name="Ruckert C."/>
        </authorList>
    </citation>
    <scope>NUCLEOTIDE SEQUENCE</scope>
    <source>
        <strain evidence="2">JCM 13583</strain>
    </source>
</reference>
<dbReference type="SUPFAM" id="SSF56281">
    <property type="entry name" value="Metallo-hydrolase/oxidoreductase"/>
    <property type="match status" value="1"/>
</dbReference>
<dbReference type="Pfam" id="PF00753">
    <property type="entry name" value="Lactamase_B"/>
    <property type="match status" value="1"/>
</dbReference>
<dbReference type="Proteomes" id="UP000632195">
    <property type="component" value="Unassembled WGS sequence"/>
</dbReference>
<dbReference type="PANTHER" id="PTHR42951:SF17">
    <property type="entry name" value="METALLO-BETA-LACTAMASE DOMAIN-CONTAINING PROTEIN"/>
    <property type="match status" value="1"/>
</dbReference>
<dbReference type="InterPro" id="IPR036866">
    <property type="entry name" value="RibonucZ/Hydroxyglut_hydro"/>
</dbReference>
<dbReference type="InterPro" id="IPR001279">
    <property type="entry name" value="Metallo-B-lactamas"/>
</dbReference>
<evidence type="ECO:0000259" key="1">
    <source>
        <dbReference type="SMART" id="SM00849"/>
    </source>
</evidence>
<dbReference type="InterPro" id="IPR050855">
    <property type="entry name" value="NDM-1-like"/>
</dbReference>
<reference evidence="2" key="2">
    <citation type="submission" date="2022-09" db="EMBL/GenBank/DDBJ databases">
        <authorList>
            <person name="Sun Q."/>
            <person name="Ohkuma M."/>
        </authorList>
    </citation>
    <scope>NUCLEOTIDE SEQUENCE</scope>
    <source>
        <strain evidence="2">JCM 13583</strain>
    </source>
</reference>
<evidence type="ECO:0000313" key="2">
    <source>
        <dbReference type="EMBL" id="GGM74477.1"/>
    </source>
</evidence>
<dbReference type="PANTHER" id="PTHR42951">
    <property type="entry name" value="METALLO-BETA-LACTAMASE DOMAIN-CONTAINING"/>
    <property type="match status" value="1"/>
</dbReference>
<dbReference type="EMBL" id="BMNY01000001">
    <property type="protein sequence ID" value="GGM74477.1"/>
    <property type="molecule type" value="Genomic_DNA"/>
</dbReference>
<dbReference type="CDD" id="cd07721">
    <property type="entry name" value="yflN-like_MBL-fold"/>
    <property type="match status" value="1"/>
</dbReference>
<proteinExistence type="predicted"/>
<protein>
    <submittedName>
        <fullName evidence="2">MBL fold metallo-hydrolase</fullName>
    </submittedName>
</protein>
<accession>A0AA37BRH6</accession>
<dbReference type="SMART" id="SM00849">
    <property type="entry name" value="Lactamase_B"/>
    <property type="match status" value="1"/>
</dbReference>
<evidence type="ECO:0000313" key="3">
    <source>
        <dbReference type="Proteomes" id="UP000632195"/>
    </source>
</evidence>
<gene>
    <name evidence="2" type="ORF">GCM10007108_10520</name>
</gene>